<protein>
    <submittedName>
        <fullName evidence="2">Uncharacterized protein</fullName>
    </submittedName>
</protein>
<reference evidence="2" key="1">
    <citation type="journal article" date="2023" name="Insect Mol. Biol.">
        <title>Genome sequencing provides insights into the evolution of gene families encoding plant cell wall-degrading enzymes in longhorned beetles.</title>
        <authorList>
            <person name="Shin N.R."/>
            <person name="Okamura Y."/>
            <person name="Kirsch R."/>
            <person name="Pauchet Y."/>
        </authorList>
    </citation>
    <scope>NUCLEOTIDE SEQUENCE</scope>
    <source>
        <strain evidence="2">RBIC_L_NR</strain>
    </source>
</reference>
<dbReference type="Proteomes" id="UP001162156">
    <property type="component" value="Unassembled WGS sequence"/>
</dbReference>
<evidence type="ECO:0000313" key="3">
    <source>
        <dbReference type="Proteomes" id="UP001162156"/>
    </source>
</evidence>
<dbReference type="PANTHER" id="PTHR33053:SF24">
    <property type="entry name" value="TRANSPOSASE DOMAIN-CONTAINING PROTEIN"/>
    <property type="match status" value="1"/>
</dbReference>
<sequence length="177" mass="19841">MIAPVHTQLPPIDSQHKESSFQQLVADDKVSSEHETSFLELESDNEVTQHNNNLQNILIRSESSKSNSASAIFLELPEWAIKHNISHVALTDLLNILKLKFQDLPSDARSLLQTCRGVKTKIIKPGQYCHFGLKQCIGKLMHRSSQFFQNSQTIEICINIDGLPLSKSSGSQVYSIL</sequence>
<feature type="region of interest" description="Disordered" evidence="1">
    <location>
        <begin position="1"/>
        <end position="20"/>
    </location>
</feature>
<dbReference type="AlphaFoldDB" id="A0AAV8ZQH6"/>
<evidence type="ECO:0000256" key="1">
    <source>
        <dbReference type="SAM" id="MobiDB-lite"/>
    </source>
</evidence>
<proteinExistence type="predicted"/>
<dbReference type="PANTHER" id="PTHR33053">
    <property type="entry name" value="PROTEIN, PUTATIVE-RELATED"/>
    <property type="match status" value="1"/>
</dbReference>
<organism evidence="2 3">
    <name type="scientific">Rhamnusium bicolor</name>
    <dbReference type="NCBI Taxonomy" id="1586634"/>
    <lineage>
        <taxon>Eukaryota</taxon>
        <taxon>Metazoa</taxon>
        <taxon>Ecdysozoa</taxon>
        <taxon>Arthropoda</taxon>
        <taxon>Hexapoda</taxon>
        <taxon>Insecta</taxon>
        <taxon>Pterygota</taxon>
        <taxon>Neoptera</taxon>
        <taxon>Endopterygota</taxon>
        <taxon>Coleoptera</taxon>
        <taxon>Polyphaga</taxon>
        <taxon>Cucujiformia</taxon>
        <taxon>Chrysomeloidea</taxon>
        <taxon>Cerambycidae</taxon>
        <taxon>Lepturinae</taxon>
        <taxon>Rhagiini</taxon>
        <taxon>Rhamnusium</taxon>
    </lineage>
</organism>
<comment type="caution">
    <text evidence="2">The sequence shown here is derived from an EMBL/GenBank/DDBJ whole genome shotgun (WGS) entry which is preliminary data.</text>
</comment>
<keyword evidence="3" id="KW-1185">Reference proteome</keyword>
<accession>A0AAV8ZQH6</accession>
<dbReference type="EMBL" id="JANEYF010000650">
    <property type="protein sequence ID" value="KAJ8968784.1"/>
    <property type="molecule type" value="Genomic_DNA"/>
</dbReference>
<evidence type="ECO:0000313" key="2">
    <source>
        <dbReference type="EMBL" id="KAJ8968784.1"/>
    </source>
</evidence>
<name>A0AAV8ZQH6_9CUCU</name>
<gene>
    <name evidence="2" type="ORF">NQ314_002091</name>
</gene>